<dbReference type="Proteomes" id="UP000012174">
    <property type="component" value="Unassembled WGS sequence"/>
</dbReference>
<dbReference type="eggNOG" id="ENOG502SNZA">
    <property type="taxonomic scope" value="Eukaryota"/>
</dbReference>
<reference evidence="2" key="1">
    <citation type="journal article" date="2013" name="Genome Announc.">
        <title>Draft genome sequence of the grapevine dieback fungus Eutypa lata UCR-EL1.</title>
        <authorList>
            <person name="Blanco-Ulate B."/>
            <person name="Rolshausen P.E."/>
            <person name="Cantu D."/>
        </authorList>
    </citation>
    <scope>NUCLEOTIDE SEQUENCE [LARGE SCALE GENOMIC DNA]</scope>
    <source>
        <strain evidence="2">UCR-EL1</strain>
    </source>
</reference>
<keyword evidence="2" id="KW-1185">Reference proteome</keyword>
<dbReference type="OMA" id="ASYGIMM"/>
<organism evidence="1 2">
    <name type="scientific">Eutypa lata (strain UCR-EL1)</name>
    <name type="common">Grapevine dieback disease fungus</name>
    <name type="synonym">Eutypa armeniacae</name>
    <dbReference type="NCBI Taxonomy" id="1287681"/>
    <lineage>
        <taxon>Eukaryota</taxon>
        <taxon>Fungi</taxon>
        <taxon>Dikarya</taxon>
        <taxon>Ascomycota</taxon>
        <taxon>Pezizomycotina</taxon>
        <taxon>Sordariomycetes</taxon>
        <taxon>Xylariomycetidae</taxon>
        <taxon>Xylariales</taxon>
        <taxon>Diatrypaceae</taxon>
        <taxon>Eutypa</taxon>
    </lineage>
</organism>
<evidence type="ECO:0000313" key="1">
    <source>
        <dbReference type="EMBL" id="EMR68647.1"/>
    </source>
</evidence>
<dbReference type="AlphaFoldDB" id="M7SWL3"/>
<dbReference type="EMBL" id="KB706202">
    <property type="protein sequence ID" value="EMR68647.1"/>
    <property type="molecule type" value="Genomic_DNA"/>
</dbReference>
<sequence>MARTKGAVRADEKYKKKLGLDWTPEQRDEYHKKNIKTVYLKRLEEPYPINNYFTAGTPKAKREWDAYWAGKPLADPRYNKGKRREIIDLDMSRLQYIIPQDESVIFRDADTKEIALVVLRNFTPDNKVRETMVDVCGEILKYRRDDRREDPGMLVHFGYTCGSRHEPQIQMASPCVRLNTPEKQERERNLNVKAQGMAGLIWNMMRSRLPPEIINAYNDLIEQNDLPRMDMMRDDDTFSFRIDGRSVTFRDLELPPPSGMSAINYARYTHRETNGNNWLVAYTAEAPRDPTKGGNFYMASYGIMMQPNANTVSAWHPQDYHGTTLYEMKEGPEKRAGFEVRCDGDINTGMVFEVSKAIKNARMRSPWLDERNKLKRKAPVREVKRLTKQTRYGLRARTTKRILSL</sequence>
<gene>
    <name evidence="1" type="ORF">UCREL1_4335</name>
</gene>
<protein>
    <submittedName>
        <fullName evidence="1">Uncharacterized protein</fullName>
    </submittedName>
</protein>
<dbReference type="OrthoDB" id="5419268at2759"/>
<name>M7SWL3_EUTLA</name>
<dbReference type="KEGG" id="ela:UCREL1_4335"/>
<evidence type="ECO:0000313" key="2">
    <source>
        <dbReference type="Proteomes" id="UP000012174"/>
    </source>
</evidence>
<dbReference type="STRING" id="1287681.M7SWL3"/>
<accession>M7SWL3</accession>
<dbReference type="HOGENOM" id="CLU_679771_0_0_1"/>
<proteinExistence type="predicted"/>